<evidence type="ECO:0000259" key="10">
    <source>
        <dbReference type="PROSITE" id="PS50850"/>
    </source>
</evidence>
<dbReference type="PROSITE" id="PS50850">
    <property type="entry name" value="MFS"/>
    <property type="match status" value="1"/>
</dbReference>
<dbReference type="GO" id="GO:0006811">
    <property type="term" value="P:monoatomic ion transport"/>
    <property type="evidence" value="ECO:0007669"/>
    <property type="project" value="UniProtKB-KW"/>
</dbReference>
<evidence type="ECO:0000256" key="9">
    <source>
        <dbReference type="SAM" id="Phobius"/>
    </source>
</evidence>
<feature type="transmembrane region" description="Helical" evidence="9">
    <location>
        <begin position="247"/>
        <end position="270"/>
    </location>
</feature>
<feature type="transmembrane region" description="Helical" evidence="9">
    <location>
        <begin position="410"/>
        <end position="433"/>
    </location>
</feature>
<dbReference type="PANTHER" id="PTHR23501">
    <property type="entry name" value="MAJOR FACILITATOR SUPERFAMILY"/>
    <property type="match status" value="1"/>
</dbReference>
<gene>
    <name evidence="11" type="ORF">EHS25_008045</name>
</gene>
<feature type="compositionally biased region" description="Low complexity" evidence="8">
    <location>
        <begin position="17"/>
        <end position="30"/>
    </location>
</feature>
<dbReference type="Gene3D" id="1.20.1250.20">
    <property type="entry name" value="MFS general substrate transporter like domains"/>
    <property type="match status" value="2"/>
</dbReference>
<evidence type="ECO:0000256" key="6">
    <source>
        <dbReference type="ARBA" id="ARBA00023065"/>
    </source>
</evidence>
<dbReference type="Pfam" id="PF07690">
    <property type="entry name" value="MFS_1"/>
    <property type="match status" value="1"/>
</dbReference>
<dbReference type="InterPro" id="IPR036259">
    <property type="entry name" value="MFS_trans_sf"/>
</dbReference>
<dbReference type="OrthoDB" id="2241241at2759"/>
<evidence type="ECO:0000256" key="7">
    <source>
        <dbReference type="ARBA" id="ARBA00023136"/>
    </source>
</evidence>
<feature type="transmembrane region" description="Helical" evidence="9">
    <location>
        <begin position="576"/>
        <end position="598"/>
    </location>
</feature>
<dbReference type="PANTHER" id="PTHR23501:SF87">
    <property type="entry name" value="SIDEROPHORE IRON TRANSPORTER 2"/>
    <property type="match status" value="1"/>
</dbReference>
<sequence>MGEPSRGGYQGYHPARSRSPSPFASYSSRPSSDEYSDAEGESSNGRRGGRKDGRLSPRPDDLYYEESDVDETESTAGVSKVEAAQAVWGPKNQWFLFVGIALSAYIYSLDGSTTFQYLSYATSTVLEHSLSGTISTAQAIIIAVGKPLMAKLADVIGRAEAFIAVTILYVIGYVVIATSNTVAQIAVGEIFYAFGYTGLQMLQQIVIADMTSLRWRGLVTGLVAAPFIINNFVAAEIAQRVLPNWRWGYAMFAILVPLSLLPLILALLWAQWKAKRLHVAKYPRGHSSSRSWTASVIAVAKEMDCVGLLLVACSLALLLIPLGLAPKAKDHWRNPSMLAMIVAGIVLFPAFLLYEWTVPSKPVMPMRWLRRGPILGACLIGFFDFVSFYLQGTYLYSYVYVTQEWSYRDLTYFSATQSLALTVFGIIGGTIMYATRRFKWMLFCGLLIRLLGVTLMLKARSATGTVFELVFCQVLQGIGGGFAAISIQVSAQAAVAHVDVATVTAMVLLLTEVGNSVGSAVATEIWAMHMPQELAVYVPTTNQTLLDELYGSITTIASYPPNDPIRLGAITAYQAVMYRLVFGAVCVAIFPPIFCVLLTKNIHLTRAQNALDNKDLAGRPTAEPTDPERQHILRPERSRSTLNEERARAALYLGQEGGRSPRTSPRA</sequence>
<keyword evidence="6" id="KW-0406">Ion transport</keyword>
<keyword evidence="12" id="KW-1185">Reference proteome</keyword>
<feature type="transmembrane region" description="Helical" evidence="9">
    <location>
        <begin position="440"/>
        <end position="457"/>
    </location>
</feature>
<evidence type="ECO:0000313" key="12">
    <source>
        <dbReference type="Proteomes" id="UP000279259"/>
    </source>
</evidence>
<feature type="transmembrane region" description="Helical" evidence="9">
    <location>
        <begin position="368"/>
        <end position="390"/>
    </location>
</feature>
<comment type="similarity">
    <text evidence="2">Belongs to the major facilitator superfamily.</text>
</comment>
<dbReference type="GO" id="GO:0022857">
    <property type="term" value="F:transmembrane transporter activity"/>
    <property type="evidence" value="ECO:0007669"/>
    <property type="project" value="InterPro"/>
</dbReference>
<accession>A0A427YNH5</accession>
<feature type="transmembrane region" description="Helical" evidence="9">
    <location>
        <begin position="161"/>
        <end position="178"/>
    </location>
</feature>
<keyword evidence="3" id="KW-0813">Transport</keyword>
<dbReference type="InterPro" id="IPR011701">
    <property type="entry name" value="MFS"/>
</dbReference>
<dbReference type="GO" id="GO:0005886">
    <property type="term" value="C:plasma membrane"/>
    <property type="evidence" value="ECO:0007669"/>
    <property type="project" value="TreeGrafter"/>
</dbReference>
<feature type="region of interest" description="Disordered" evidence="8">
    <location>
        <begin position="615"/>
        <end position="640"/>
    </location>
</feature>
<feature type="domain" description="Major facilitator superfamily (MFS) profile" evidence="10">
    <location>
        <begin position="96"/>
        <end position="559"/>
    </location>
</feature>
<keyword evidence="7 9" id="KW-0472">Membrane</keyword>
<evidence type="ECO:0000256" key="1">
    <source>
        <dbReference type="ARBA" id="ARBA00004141"/>
    </source>
</evidence>
<evidence type="ECO:0000256" key="5">
    <source>
        <dbReference type="ARBA" id="ARBA00022989"/>
    </source>
</evidence>
<dbReference type="FunFam" id="1.20.1250.20:FF:000197">
    <property type="entry name" value="Siderophore iron transporter 1"/>
    <property type="match status" value="1"/>
</dbReference>
<evidence type="ECO:0000256" key="4">
    <source>
        <dbReference type="ARBA" id="ARBA00022692"/>
    </source>
</evidence>
<feature type="compositionally biased region" description="Basic and acidic residues" evidence="8">
    <location>
        <begin position="50"/>
        <end position="61"/>
    </location>
</feature>
<feature type="region of interest" description="Disordered" evidence="8">
    <location>
        <begin position="1"/>
        <end position="70"/>
    </location>
</feature>
<feature type="transmembrane region" description="Helical" evidence="9">
    <location>
        <begin position="305"/>
        <end position="325"/>
    </location>
</feature>
<dbReference type="AlphaFoldDB" id="A0A427YNH5"/>
<organism evidence="11 12">
    <name type="scientific">Saitozyma podzolica</name>
    <dbReference type="NCBI Taxonomy" id="1890683"/>
    <lineage>
        <taxon>Eukaryota</taxon>
        <taxon>Fungi</taxon>
        <taxon>Dikarya</taxon>
        <taxon>Basidiomycota</taxon>
        <taxon>Agaricomycotina</taxon>
        <taxon>Tremellomycetes</taxon>
        <taxon>Tremellales</taxon>
        <taxon>Trimorphomycetaceae</taxon>
        <taxon>Saitozyma</taxon>
    </lineage>
</organism>
<name>A0A427YNH5_9TREE</name>
<feature type="transmembrane region" description="Helical" evidence="9">
    <location>
        <begin position="94"/>
        <end position="118"/>
    </location>
</feature>
<dbReference type="Proteomes" id="UP000279259">
    <property type="component" value="Unassembled WGS sequence"/>
</dbReference>
<dbReference type="SUPFAM" id="SSF103473">
    <property type="entry name" value="MFS general substrate transporter"/>
    <property type="match status" value="1"/>
</dbReference>
<keyword evidence="4 9" id="KW-0812">Transmembrane</keyword>
<dbReference type="InterPro" id="IPR020846">
    <property type="entry name" value="MFS_dom"/>
</dbReference>
<keyword evidence="5 9" id="KW-1133">Transmembrane helix</keyword>
<feature type="compositionally biased region" description="Basic and acidic residues" evidence="8">
    <location>
        <begin position="626"/>
        <end position="640"/>
    </location>
</feature>
<evidence type="ECO:0000313" key="11">
    <source>
        <dbReference type="EMBL" id="RSH92600.1"/>
    </source>
</evidence>
<reference evidence="11 12" key="1">
    <citation type="submission" date="2018-11" db="EMBL/GenBank/DDBJ databases">
        <title>Genome sequence of Saitozyma podzolica DSM 27192.</title>
        <authorList>
            <person name="Aliyu H."/>
            <person name="Gorte O."/>
            <person name="Ochsenreither K."/>
        </authorList>
    </citation>
    <scope>NUCLEOTIDE SEQUENCE [LARGE SCALE GENOMIC DNA]</scope>
    <source>
        <strain evidence="11 12">DSM 27192</strain>
    </source>
</reference>
<comment type="subcellular location">
    <subcellularLocation>
        <location evidence="1">Membrane</location>
        <topology evidence="1">Multi-pass membrane protein</topology>
    </subcellularLocation>
</comment>
<evidence type="ECO:0000256" key="8">
    <source>
        <dbReference type="SAM" id="MobiDB-lite"/>
    </source>
</evidence>
<comment type="caution">
    <text evidence="11">The sequence shown here is derived from an EMBL/GenBank/DDBJ whole genome shotgun (WGS) entry which is preliminary data.</text>
</comment>
<feature type="transmembrane region" description="Helical" evidence="9">
    <location>
        <begin position="337"/>
        <end position="356"/>
    </location>
</feature>
<protein>
    <recommendedName>
        <fullName evidence="10">Major facilitator superfamily (MFS) profile domain-containing protein</fullName>
    </recommendedName>
</protein>
<feature type="transmembrane region" description="Helical" evidence="9">
    <location>
        <begin position="215"/>
        <end position="235"/>
    </location>
</feature>
<proteinExistence type="inferred from homology"/>
<dbReference type="EMBL" id="RSCD01000005">
    <property type="protein sequence ID" value="RSH92600.1"/>
    <property type="molecule type" value="Genomic_DNA"/>
</dbReference>
<evidence type="ECO:0000256" key="3">
    <source>
        <dbReference type="ARBA" id="ARBA00022448"/>
    </source>
</evidence>
<evidence type="ECO:0000256" key="2">
    <source>
        <dbReference type="ARBA" id="ARBA00008335"/>
    </source>
</evidence>